<reference evidence="1" key="1">
    <citation type="submission" date="2023-01" db="EMBL/GenBank/DDBJ databases">
        <authorList>
            <person name="Piombo E."/>
        </authorList>
    </citation>
    <scope>NUCLEOTIDE SEQUENCE</scope>
</reference>
<keyword evidence="2" id="KW-1185">Reference proteome</keyword>
<name>A0AA35Q1Q5_9HYPO</name>
<accession>A0AA35Q1Q5</accession>
<evidence type="ECO:0000313" key="2">
    <source>
        <dbReference type="Proteomes" id="UP001160390"/>
    </source>
</evidence>
<sequence length="177" mass="18622">MAPEADACHSGHKTTVDIAIAASGNVSSLGRYTIATDGRVKFHPRAHNDLDAAAFGTLDDGGGLRERALTLRITEPQGNFHAVADELVFGGPNVEHIPTRTRVPFRKAKEVEVLLLRFGILLFWGLPAIGPDAVGMEVTAKPDLAVGSIGARLTTIVEADVSRFGGEAVENLSAIGS</sequence>
<gene>
    <name evidence="1" type="ORF">CCHLO57077_00010030</name>
</gene>
<organism evidence="1 2">
    <name type="scientific">Clonostachys chloroleuca</name>
    <dbReference type="NCBI Taxonomy" id="1926264"/>
    <lineage>
        <taxon>Eukaryota</taxon>
        <taxon>Fungi</taxon>
        <taxon>Dikarya</taxon>
        <taxon>Ascomycota</taxon>
        <taxon>Pezizomycotina</taxon>
        <taxon>Sordariomycetes</taxon>
        <taxon>Hypocreomycetidae</taxon>
        <taxon>Hypocreales</taxon>
        <taxon>Bionectriaceae</taxon>
        <taxon>Clonostachys</taxon>
    </lineage>
</organism>
<proteinExistence type="predicted"/>
<evidence type="ECO:0000313" key="1">
    <source>
        <dbReference type="EMBL" id="CAI6090811.1"/>
    </source>
</evidence>
<dbReference type="EMBL" id="CABFNP030001042">
    <property type="protein sequence ID" value="CAI6090811.1"/>
    <property type="molecule type" value="Genomic_DNA"/>
</dbReference>
<dbReference type="Proteomes" id="UP001160390">
    <property type="component" value="Unassembled WGS sequence"/>
</dbReference>
<protein>
    <submittedName>
        <fullName evidence="1">Uncharacterized protein</fullName>
    </submittedName>
</protein>
<dbReference type="AlphaFoldDB" id="A0AA35Q1Q5"/>
<comment type="caution">
    <text evidence="1">The sequence shown here is derived from an EMBL/GenBank/DDBJ whole genome shotgun (WGS) entry which is preliminary data.</text>
</comment>